<protein>
    <submittedName>
        <fullName evidence="1">Uncharacterized protein</fullName>
    </submittedName>
</protein>
<evidence type="ECO:0000313" key="2">
    <source>
        <dbReference type="Proteomes" id="UP000018888"/>
    </source>
</evidence>
<dbReference type="EMBL" id="AUPC02000016">
    <property type="protein sequence ID" value="POG80734.1"/>
    <property type="molecule type" value="Genomic_DNA"/>
</dbReference>
<gene>
    <name evidence="1" type="ORF">GLOIN_2v1764289</name>
</gene>
<evidence type="ECO:0000313" key="1">
    <source>
        <dbReference type="EMBL" id="POG80734.1"/>
    </source>
</evidence>
<keyword evidence="2" id="KW-1185">Reference proteome</keyword>
<sequence>MIPAIEYQLQAVVLTELECEKNYGEEKNIVYYSIGRKDLKKLFKMNLVILQGLYWTAKCIGEKNVNLRKLCHSYVNDSLKMLRDNGISICDHELITDNYNKCHRYLDQIIKHDKEYLMKWQHFCVERGFINYGGGEPLRDFDSPWLKKCAGCYKNISRNREDDVCLIHCNIGDELRSVKPFENLSDIIDKNNILITKKHKELNEDTKTEDVREAEFLLWLNYICVNKENFVWENFDELVNKWNDIDKVTITARQYLNIITI</sequence>
<comment type="caution">
    <text evidence="1">The sequence shown here is derived from an EMBL/GenBank/DDBJ whole genome shotgun (WGS) entry which is preliminary data.</text>
</comment>
<dbReference type="VEuPathDB" id="FungiDB:RhiirFUN_014050"/>
<dbReference type="Proteomes" id="UP000018888">
    <property type="component" value="Unassembled WGS sequence"/>
</dbReference>
<name>A0A2P4QSU9_RHIID</name>
<organism evidence="1 2">
    <name type="scientific">Rhizophagus irregularis (strain DAOM 181602 / DAOM 197198 / MUCL 43194)</name>
    <name type="common">Arbuscular mycorrhizal fungus</name>
    <name type="synonym">Glomus intraradices</name>
    <dbReference type="NCBI Taxonomy" id="747089"/>
    <lineage>
        <taxon>Eukaryota</taxon>
        <taxon>Fungi</taxon>
        <taxon>Fungi incertae sedis</taxon>
        <taxon>Mucoromycota</taxon>
        <taxon>Glomeromycotina</taxon>
        <taxon>Glomeromycetes</taxon>
        <taxon>Glomerales</taxon>
        <taxon>Glomeraceae</taxon>
        <taxon>Rhizophagus</taxon>
    </lineage>
</organism>
<proteinExistence type="predicted"/>
<dbReference type="VEuPathDB" id="FungiDB:RhiirFUN_014051"/>
<dbReference type="AlphaFoldDB" id="A0A2P4QSU9"/>
<reference evidence="1 2" key="2">
    <citation type="journal article" date="2018" name="New Phytol.">
        <title>High intraspecific genome diversity in the model arbuscular mycorrhizal symbiont Rhizophagus irregularis.</title>
        <authorList>
            <person name="Chen E.C.H."/>
            <person name="Morin E."/>
            <person name="Beaudet D."/>
            <person name="Noel J."/>
            <person name="Yildirir G."/>
            <person name="Ndikumana S."/>
            <person name="Charron P."/>
            <person name="St-Onge C."/>
            <person name="Giorgi J."/>
            <person name="Kruger M."/>
            <person name="Marton T."/>
            <person name="Ropars J."/>
            <person name="Grigoriev I.V."/>
            <person name="Hainaut M."/>
            <person name="Henrissat B."/>
            <person name="Roux C."/>
            <person name="Martin F."/>
            <person name="Corradi N."/>
        </authorList>
    </citation>
    <scope>NUCLEOTIDE SEQUENCE [LARGE SCALE GENOMIC DNA]</scope>
    <source>
        <strain evidence="1 2">DAOM 197198</strain>
    </source>
</reference>
<reference evidence="1 2" key="1">
    <citation type="journal article" date="2013" name="Proc. Natl. Acad. Sci. U.S.A.">
        <title>Genome of an arbuscular mycorrhizal fungus provides insight into the oldest plant symbiosis.</title>
        <authorList>
            <person name="Tisserant E."/>
            <person name="Malbreil M."/>
            <person name="Kuo A."/>
            <person name="Kohler A."/>
            <person name="Symeonidi A."/>
            <person name="Balestrini R."/>
            <person name="Charron P."/>
            <person name="Duensing N."/>
            <person name="Frei Dit Frey N."/>
            <person name="Gianinazzi-Pearson V."/>
            <person name="Gilbert L.B."/>
            <person name="Handa Y."/>
            <person name="Herr J.R."/>
            <person name="Hijri M."/>
            <person name="Koul R."/>
            <person name="Kawaguchi M."/>
            <person name="Krajinski F."/>
            <person name="Lammers P.J."/>
            <person name="Masclaux F.G."/>
            <person name="Murat C."/>
            <person name="Morin E."/>
            <person name="Ndikumana S."/>
            <person name="Pagni M."/>
            <person name="Petitpierre D."/>
            <person name="Requena N."/>
            <person name="Rosikiewicz P."/>
            <person name="Riley R."/>
            <person name="Saito K."/>
            <person name="San Clemente H."/>
            <person name="Shapiro H."/>
            <person name="van Tuinen D."/>
            <person name="Becard G."/>
            <person name="Bonfante P."/>
            <person name="Paszkowski U."/>
            <person name="Shachar-Hill Y.Y."/>
            <person name="Tuskan G.A."/>
            <person name="Young P.W."/>
            <person name="Sanders I.R."/>
            <person name="Henrissat B."/>
            <person name="Rensing S.A."/>
            <person name="Grigoriev I.V."/>
            <person name="Corradi N."/>
            <person name="Roux C."/>
            <person name="Martin F."/>
        </authorList>
    </citation>
    <scope>NUCLEOTIDE SEQUENCE [LARGE SCALE GENOMIC DNA]</scope>
    <source>
        <strain evidence="1 2">DAOM 197198</strain>
    </source>
</reference>
<accession>A0A2P4QSU9</accession>